<reference evidence="11" key="14">
    <citation type="journal article" date="2015" name="Genome Res.">
        <title>The Release 6 reference sequence of the Drosophila melanogaster genome.</title>
        <authorList>
            <person name="Hoskins R.A."/>
            <person name="Carlson J.W."/>
            <person name="Wan K.H."/>
            <person name="Park S."/>
            <person name="Mendez I."/>
            <person name="Galle S.E."/>
            <person name="Booth B.W."/>
            <person name="Pfeiffer B.D."/>
            <person name="George R.A."/>
            <person name="Svirskas R."/>
            <person name="Krzywinski M."/>
            <person name="Schein J."/>
            <person name="Accardo M.C."/>
            <person name="Damia E."/>
            <person name="Messina G."/>
            <person name="Mendez-Lago M."/>
            <person name="de Pablos B."/>
            <person name="Demakova O.V."/>
            <person name="Andreyeva E.N."/>
            <person name="Boldyreva L.V."/>
            <person name="Marra M."/>
            <person name="Carvalho A.B."/>
            <person name="Dimitri P."/>
            <person name="Villasante A."/>
            <person name="Zhimulev I.F."/>
            <person name="Rubin G.M."/>
            <person name="Karpen G.H."/>
            <person name="Celniker S.E."/>
        </authorList>
    </citation>
    <scope>NUCLEOTIDE SEQUENCE</scope>
</reference>
<reference evidence="15" key="4">
    <citation type="journal article" date="2002" name="Genome Biol.">
        <title>Finishing a whole-genome shotgun: release 3 of the Drosophila melanogaster euchromatic genome sequence.</title>
        <authorList>
            <person name="Celniker S.E."/>
            <person name="Wheeler D.A."/>
            <person name="Kronmiller B."/>
            <person name="Carlson J.W."/>
            <person name="Halpern A."/>
            <person name="Patel S."/>
            <person name="Adams M."/>
            <person name="Champe M."/>
            <person name="Dugan S.P."/>
            <person name="Frise E."/>
            <person name="Hodgson A."/>
            <person name="George R.A."/>
            <person name="Hoskins R.A."/>
            <person name="Laverty T."/>
            <person name="Muzny D.M."/>
            <person name="Nelson C.R."/>
            <person name="Pacleb J.M."/>
            <person name="Park S."/>
            <person name="Pfeiffer B.D."/>
            <person name="Richards S."/>
            <person name="Sodergren E.J."/>
            <person name="Svirskas R."/>
            <person name="Tabor P.E."/>
            <person name="Wan K."/>
            <person name="Stapleton M."/>
            <person name="Sutton G.G."/>
            <person name="Venter C."/>
            <person name="Weinstock G."/>
            <person name="Scherer S.E."/>
            <person name="Myers E.W."/>
            <person name="Gibbs R.A."/>
            <person name="Rubin G.M."/>
        </authorList>
    </citation>
    <scope>NUCLEOTIDE SEQUENCE [LARGE SCALE GENOMIC DNA]</scope>
    <source>
        <strain evidence="15">Berkeley</strain>
    </source>
</reference>
<dbReference type="GO" id="GO:0000977">
    <property type="term" value="F:RNA polymerase II transcription regulatory region sequence-specific DNA binding"/>
    <property type="evidence" value="ECO:0000318"/>
    <property type="project" value="GO_Central"/>
</dbReference>
<reference evidence="11" key="16">
    <citation type="submission" date="2024-06" db="EMBL/GenBank/DDBJ databases">
        <title>Drosophila melanogaster release 4 sequence.</title>
        <authorList>
            <consortium name="Berkeley Drosophila Genome Project"/>
            <person name="Celniker S."/>
            <person name="Carlson J."/>
            <person name="Wan K."/>
            <person name="Pfeiffer B."/>
            <person name="Frise E."/>
            <person name="George R."/>
            <person name="Hoskins R."/>
            <person name="Stapleton M."/>
            <person name="Pacleb J."/>
            <person name="Park S."/>
            <person name="Svirskas R."/>
            <person name="Smith E."/>
            <person name="Yu C."/>
            <person name="Rubin G."/>
        </authorList>
    </citation>
    <scope>NUCLEOTIDE SEQUENCE</scope>
</reference>
<dbReference type="KEGG" id="dme:Dmel_CG5083"/>
<feature type="compositionally biased region" description="Low complexity" evidence="8">
    <location>
        <begin position="730"/>
        <end position="754"/>
    </location>
</feature>
<dbReference type="PANTHER" id="PTHR13742">
    <property type="entry name" value="RETINOBLASTOMA-ASSOCIATED PROTEIN RB -RELATED"/>
    <property type="match status" value="1"/>
</dbReference>
<reference evidence="11 15" key="8">
    <citation type="journal article" date="2005" name="PLoS Comput. Biol.">
        <title>Combined evidence annotation of transposable elements in genome sequences.</title>
        <authorList>
            <person name="Quesneville H."/>
            <person name="Bergman C.M."/>
            <person name="Andrieu O."/>
            <person name="Autard D."/>
            <person name="Nouaud D."/>
            <person name="Ashburner M."/>
            <person name="Anxolabehere D."/>
        </authorList>
    </citation>
    <scope>NUCLEOTIDE SEQUENCE [LARGE SCALE GENOMIC DNA]</scope>
    <source>
        <strain evidence="15">Berkeley</strain>
    </source>
</reference>
<dbReference type="InterPro" id="IPR002719">
    <property type="entry name" value="RB_B"/>
</dbReference>
<comment type="subcellular location">
    <subcellularLocation>
        <location evidence="1">Nucleus</location>
    </subcellularLocation>
</comment>
<dbReference type="AlphaFoldDB" id="Q9VF04"/>
<dbReference type="HOGENOM" id="CLU_008943_1_0_1"/>
<dbReference type="PANTHER" id="PTHR13742:SF17">
    <property type="entry name" value="RE32990P-RELATED"/>
    <property type="match status" value="1"/>
</dbReference>
<dbReference type="GO" id="GO:0031523">
    <property type="term" value="C:Myb complex"/>
    <property type="evidence" value="ECO:0000314"/>
    <property type="project" value="FlyBase"/>
</dbReference>
<dbReference type="Gene3D" id="1.10.472.10">
    <property type="entry name" value="Cyclin-like"/>
    <property type="match status" value="2"/>
</dbReference>
<dbReference type="GO" id="GO:0000976">
    <property type="term" value="F:transcription cis-regulatory region binding"/>
    <property type="evidence" value="ECO:0000314"/>
    <property type="project" value="FlyBase"/>
</dbReference>
<evidence type="ECO:0000313" key="13">
    <source>
        <dbReference type="EMBL" id="AAL48923.1"/>
    </source>
</evidence>
<dbReference type="InterPro" id="IPR024599">
    <property type="entry name" value="RB_N"/>
</dbReference>
<dbReference type="FunFam" id="1.10.472.10:FF:000273">
    <property type="entry name" value="RE32990p"/>
    <property type="match status" value="1"/>
</dbReference>
<dbReference type="GO" id="GO:0000785">
    <property type="term" value="C:chromatin"/>
    <property type="evidence" value="ECO:0000318"/>
    <property type="project" value="GO_Central"/>
</dbReference>
<reference evidence="11" key="15">
    <citation type="submission" date="2023-12" db="EMBL/GenBank/DDBJ databases">
        <authorList>
            <consortium name="FlyBase"/>
        </authorList>
    </citation>
    <scope>NUCLEOTIDE SEQUENCE</scope>
</reference>
<keyword evidence="7" id="KW-0131">Cell cycle</keyword>
<protein>
    <submittedName>
        <fullName evidence="13">RE32990p</fullName>
    </submittedName>
    <submittedName>
        <fullName evidence="12">Retinoblastoma protein homolog RBF2</fullName>
    </submittedName>
    <submittedName>
        <fullName evidence="11">Retinoblastoma-family protein 2</fullName>
    </submittedName>
</protein>
<dbReference type="Pfam" id="PF01857">
    <property type="entry name" value="RB_B"/>
    <property type="match status" value="1"/>
</dbReference>
<dbReference type="FunCoup" id="Q9VF04">
    <property type="interactions" value="543"/>
</dbReference>
<feature type="domain" description="Retinoblastoma-associated protein N-terminal" evidence="9">
    <location>
        <begin position="69"/>
        <end position="213"/>
    </location>
</feature>
<dbReference type="Bgee" id="FBgn0038390">
    <property type="expression patterns" value="Expressed in cleaving embryo and 40 other cell types or tissues"/>
</dbReference>
<dbReference type="SMART" id="SM01367">
    <property type="entry name" value="DUF3452"/>
    <property type="match status" value="1"/>
</dbReference>
<dbReference type="Proteomes" id="UP000000803">
    <property type="component" value="Chromosome 3R"/>
</dbReference>
<reference evidence="13" key="3">
    <citation type="submission" date="2001-12" db="EMBL/GenBank/DDBJ databases">
        <authorList>
            <person name="Stapleton M."/>
            <person name="Brokstein P."/>
            <person name="Hong L."/>
            <person name="Agbayani A."/>
            <person name="Carlson J."/>
            <person name="Champe M."/>
            <person name="Chavez C."/>
            <person name="Dorsett V."/>
            <person name="Dresnek D."/>
            <person name="Farfan D."/>
            <person name="Frise E."/>
            <person name="George R."/>
            <person name="Gonzalez M."/>
            <person name="Guarin H."/>
            <person name="Kronmiller B."/>
            <person name="Li P."/>
            <person name="Liao G."/>
            <person name="Miranda A."/>
            <person name="Mungall C.J."/>
            <person name="Nunoo J."/>
            <person name="Pacleb J."/>
            <person name="Paragas V."/>
            <person name="Park S."/>
            <person name="Patel S."/>
            <person name="Phouanenavong S."/>
            <person name="Wan K."/>
            <person name="Yu C."/>
            <person name="Lewis S.E."/>
            <person name="Rubin G.M."/>
            <person name="Celniker S."/>
        </authorList>
    </citation>
    <scope>NUCLEOTIDE SEQUENCE</scope>
    <source>
        <strain evidence="13">Berkeley</strain>
    </source>
</reference>
<dbReference type="Pfam" id="PF11934">
    <property type="entry name" value="DUF3452"/>
    <property type="match status" value="1"/>
</dbReference>
<evidence type="ECO:0000313" key="11">
    <source>
        <dbReference type="EMBL" id="AAF55258.1"/>
    </source>
</evidence>
<gene>
    <name evidence="11 14" type="primary">Rbf2</name>
    <name evidence="11" type="synonym">Dmel\CG5083</name>
    <name evidence="11" type="synonym">RB</name>
    <name evidence="11" type="synonym">RBF2</name>
    <name evidence="11" type="synonym">RBf2</name>
    <name evidence="11" type="synonym">rbf2</name>
    <name evidence="11 14" type="ORF">CG5083</name>
    <name evidence="11" type="ORF">Dmel_CG5083</name>
</gene>
<keyword evidence="4" id="KW-0805">Transcription regulation</keyword>
<evidence type="ECO:0000256" key="4">
    <source>
        <dbReference type="ARBA" id="ARBA00023015"/>
    </source>
</evidence>
<evidence type="ECO:0000259" key="10">
    <source>
        <dbReference type="SMART" id="SM01368"/>
    </source>
</evidence>
<evidence type="ECO:0000313" key="12">
    <source>
        <dbReference type="EMBL" id="AAF62399.1"/>
    </source>
</evidence>
<reference evidence="15" key="6">
    <citation type="journal article" date="2002" name="Genome Biol.">
        <title>The transposable elements of the Drosophila melanogaster euchromatin: a genomics perspective.</title>
        <authorList>
            <person name="Kaminker J.S."/>
            <person name="Bergman C.M."/>
            <person name="Kronmiller B."/>
            <person name="Carlson J."/>
            <person name="Svirskas R."/>
            <person name="Patel S."/>
            <person name="Frise E."/>
            <person name="Wheeler D.A."/>
            <person name="Lewis S.E."/>
            <person name="Rubin G.M."/>
            <person name="Ashburner M."/>
            <person name="Celniker S.E."/>
        </authorList>
    </citation>
    <scope>NUCLEOTIDE SEQUENCE [LARGE SCALE GENOMIC DNA]</scope>
    <source>
        <strain evidence="15">Berkeley</strain>
    </source>
</reference>
<feature type="region of interest" description="Disordered" evidence="8">
    <location>
        <begin position="718"/>
        <end position="767"/>
    </location>
</feature>
<reference evidence="11 15" key="10">
    <citation type="journal article" date="2007" name="Science">
        <title>The Release 5.1 annotation of Drosophila melanogaster heterochromatin.</title>
        <authorList>
            <person name="Smith C.D."/>
            <person name="Shu S."/>
            <person name="Mungall C.J."/>
            <person name="Karpen G.H."/>
        </authorList>
    </citation>
    <scope>NUCLEOTIDE SEQUENCE [LARGE SCALE GENOMIC DNA]</scope>
    <source>
        <strain evidence="15">Berkeley</strain>
    </source>
</reference>
<dbReference type="ComplexPortal" id="CPX-2376">
    <property type="entry name" value="drEAM transcriptional repressor complex, Rbf2 variant"/>
</dbReference>
<evidence type="ECO:0000256" key="5">
    <source>
        <dbReference type="ARBA" id="ARBA00023163"/>
    </source>
</evidence>
<name>Q9VF04_DROME</name>
<reference evidence="11 15" key="7">
    <citation type="journal article" date="2002" name="Genome Biol.">
        <title>Heterochromatic sequences in a Drosophila whole-genome shotgun assembly.</title>
        <authorList>
            <person name="Hoskins R.A."/>
            <person name="Smith C.D."/>
            <person name="Carlson J.W."/>
            <person name="Carvalho A.B."/>
            <person name="Halpern A."/>
            <person name="Kaminker J.S."/>
            <person name="Kennedy C."/>
            <person name="Mungall C.J."/>
            <person name="Sullivan B.A."/>
            <person name="Sutton G.G."/>
            <person name="Yasuhara J.C."/>
            <person name="Wakimoto B.T."/>
            <person name="Myers E.W."/>
            <person name="Celniker S.E."/>
            <person name="Rubin G.M."/>
            <person name="Karpen G.H."/>
        </authorList>
    </citation>
    <scope>NUCLEOTIDE SEQUENCE [LARGE SCALE GENOMIC DNA]</scope>
    <source>
        <strain evidence="15">Berkeley</strain>
    </source>
</reference>
<reference evidence="15" key="5">
    <citation type="journal article" date="2002" name="Genome Biol.">
        <title>Annotation of the Drosophila melanogaster euchromatic genome: a systematic review.</title>
        <authorList>
            <person name="Misra S."/>
            <person name="Crosby M.A."/>
            <person name="Mungall C.J."/>
            <person name="Matthews B.B."/>
            <person name="Campbell K.S."/>
            <person name="Hradecky P."/>
            <person name="Huang Y."/>
            <person name="Kaminker J.S."/>
            <person name="Millburn G.H."/>
            <person name="Prochnik S.E."/>
            <person name="Smith C.D."/>
            <person name="Tupy J.L."/>
            <person name="Whitfied E.J."/>
            <person name="Bayraktaroglu L."/>
            <person name="Berman B.P."/>
            <person name="Bettencourt B.R."/>
            <person name="Celniker S.E."/>
            <person name="de Grey A.D."/>
            <person name="Drysdale R.A."/>
            <person name="Harris N.L."/>
            <person name="Richter J."/>
            <person name="Russo S."/>
            <person name="Schroeder A.J."/>
            <person name="Shu S.Q."/>
            <person name="Stapleton M."/>
            <person name="Yamada C."/>
            <person name="Ashburner M."/>
            <person name="Gelbart W.M."/>
            <person name="Rubin G.M."/>
            <person name="Lewis S.E."/>
        </authorList>
    </citation>
    <scope>GENOME REANNOTATION</scope>
    <source>
        <strain evidence="15">Berkeley</strain>
    </source>
</reference>
<dbReference type="Reactome" id="R-DME-1538133">
    <property type="pathway name" value="G0 and Early G1"/>
</dbReference>
<dbReference type="RefSeq" id="NP_524372.1">
    <property type="nucleotide sequence ID" value="NM_079648.4"/>
</dbReference>
<dbReference type="GO" id="GO:0003714">
    <property type="term" value="F:transcription corepressor activity"/>
    <property type="evidence" value="ECO:0000353"/>
    <property type="project" value="FlyBase"/>
</dbReference>
<evidence type="ECO:0000256" key="7">
    <source>
        <dbReference type="ARBA" id="ARBA00023306"/>
    </source>
</evidence>
<evidence type="ECO:0000256" key="2">
    <source>
        <dbReference type="ARBA" id="ARBA00009475"/>
    </source>
</evidence>
<dbReference type="GO" id="GO:0070176">
    <property type="term" value="C:DRM complex"/>
    <property type="evidence" value="ECO:0000314"/>
    <property type="project" value="FlyBase"/>
</dbReference>
<reference evidence="11" key="9">
    <citation type="submission" date="2006-08" db="EMBL/GenBank/DDBJ databases">
        <authorList>
            <person name="Celniker S."/>
            <person name="Carlson J."/>
            <person name="Wan K."/>
            <person name="Frise E."/>
            <person name="Hoskins R."/>
            <person name="Park S."/>
            <person name="Svirskas R."/>
            <person name="Rubin G."/>
        </authorList>
    </citation>
    <scope>NUCLEOTIDE SEQUENCE</scope>
</reference>
<dbReference type="SMR" id="Q9VF04"/>
<organism evidence="11 15">
    <name type="scientific">Drosophila melanogaster</name>
    <name type="common">Fruit fly</name>
    <dbReference type="NCBI Taxonomy" id="7227"/>
    <lineage>
        <taxon>Eukaryota</taxon>
        <taxon>Metazoa</taxon>
        <taxon>Ecdysozoa</taxon>
        <taxon>Arthropoda</taxon>
        <taxon>Hexapoda</taxon>
        <taxon>Insecta</taxon>
        <taxon>Pterygota</taxon>
        <taxon>Neoptera</taxon>
        <taxon>Endopterygota</taxon>
        <taxon>Diptera</taxon>
        <taxon>Brachycera</taxon>
        <taxon>Muscomorpha</taxon>
        <taxon>Ephydroidea</taxon>
        <taxon>Drosophilidae</taxon>
        <taxon>Drosophila</taxon>
        <taxon>Sophophora</taxon>
    </lineage>
</organism>
<proteinExistence type="evidence at transcript level"/>
<dbReference type="FunFam" id="1.10.472.140:FF:000007">
    <property type="entry name" value="GM24273"/>
    <property type="match status" value="1"/>
</dbReference>
<comment type="similarity">
    <text evidence="2">Belongs to the retinoblastoma protein (RB) family.</text>
</comment>
<dbReference type="GO" id="GO:0035189">
    <property type="term" value="C:Rb-E2F complex"/>
    <property type="evidence" value="ECO:0000314"/>
    <property type="project" value="FlyBase"/>
</dbReference>
<dbReference type="GO" id="GO:0000122">
    <property type="term" value="P:negative regulation of transcription by RNA polymerase II"/>
    <property type="evidence" value="ECO:0000316"/>
    <property type="project" value="FlyBase"/>
</dbReference>
<dbReference type="OMA" id="LKRMEHW"/>
<dbReference type="Reactome" id="R-DME-69231">
    <property type="pathway name" value="Cyclin D associated events in G1"/>
</dbReference>
<dbReference type="eggNOG" id="KOG1010">
    <property type="taxonomic scope" value="Eukaryota"/>
</dbReference>
<evidence type="ECO:0000256" key="1">
    <source>
        <dbReference type="ARBA" id="ARBA00004123"/>
    </source>
</evidence>
<dbReference type="Gene3D" id="1.10.472.140">
    <property type="match status" value="1"/>
</dbReference>
<feature type="domain" description="Retinoblastoma-associated protein A-box" evidence="10">
    <location>
        <begin position="351"/>
        <end position="539"/>
    </location>
</feature>
<dbReference type="OrthoDB" id="844594at2759"/>
<dbReference type="Pfam" id="PF01858">
    <property type="entry name" value="RB_A"/>
    <property type="match status" value="1"/>
</dbReference>
<keyword evidence="6" id="KW-0539">Nucleus</keyword>
<dbReference type="VEuPathDB" id="VectorBase:FBgn0038390"/>
<keyword evidence="3" id="KW-0678">Repressor</keyword>
<dbReference type="CTD" id="41941"/>
<dbReference type="GO" id="GO:0005667">
    <property type="term" value="C:transcription regulator complex"/>
    <property type="evidence" value="ECO:0000318"/>
    <property type="project" value="GO_Central"/>
</dbReference>
<dbReference type="STRING" id="7227.FBpp0082667"/>
<dbReference type="GO" id="GO:2000134">
    <property type="term" value="P:negative regulation of G1/S transition of mitotic cell cycle"/>
    <property type="evidence" value="ECO:0000314"/>
    <property type="project" value="FlyBase"/>
</dbReference>
<dbReference type="EMBL" id="AY071301">
    <property type="protein sequence ID" value="AAL48923.1"/>
    <property type="molecule type" value="mRNA"/>
</dbReference>
<dbReference type="Reactome" id="R-DME-2173796">
    <property type="pathway name" value="SMAD2/SMAD3:SMAD4 heterotrimer regulates transcription"/>
</dbReference>
<evidence type="ECO:0000256" key="3">
    <source>
        <dbReference type="ARBA" id="ARBA00022491"/>
    </source>
</evidence>
<dbReference type="FlyBase" id="FBgn0038390">
    <property type="gene designation" value="Rbf2"/>
</dbReference>
<accession>Q9VF04</accession>
<evidence type="ECO:0000256" key="6">
    <source>
        <dbReference type="ARBA" id="ARBA00023242"/>
    </source>
</evidence>
<reference evidence="11" key="12">
    <citation type="journal article" date="2015" name="G3 (Bethesda)">
        <title>Gene Model Annotations for Drosophila melanogaster: Impact of High-Throughput Data.</title>
        <authorList>
            <consortium name="FlyBase Consortium"/>
            <person name="Matthews B.B."/>
            <person name="Dos Santos G."/>
            <person name="Crosby M.A."/>
            <person name="Emmert D.B."/>
            <person name="St Pierre S.E."/>
            <person name="Gramates L.S."/>
            <person name="Zhou P."/>
            <person name="Schroeder A.J."/>
            <person name="Falls K."/>
            <person name="Strelets V."/>
            <person name="Russo S.M."/>
            <person name="Gelbart W.M."/>
            <person name="null"/>
        </authorList>
    </citation>
    <scope>NUCLEOTIDE SEQUENCE</scope>
</reference>
<keyword evidence="15" id="KW-1185">Reference proteome</keyword>
<dbReference type="IntAct" id="Q9VF04">
    <property type="interactions" value="12"/>
</dbReference>
<dbReference type="AGR" id="FB:FBgn0038390"/>
<dbReference type="GO" id="GO:0030154">
    <property type="term" value="P:cell differentiation"/>
    <property type="evidence" value="ECO:0000318"/>
    <property type="project" value="GO_Central"/>
</dbReference>
<evidence type="ECO:0000313" key="14">
    <source>
        <dbReference type="FlyBase" id="FBgn0038390"/>
    </source>
</evidence>
<evidence type="ECO:0000259" key="9">
    <source>
        <dbReference type="SMART" id="SM01367"/>
    </source>
</evidence>
<reference evidence="12" key="1">
    <citation type="submission" date="1999-10" db="EMBL/GenBank/DDBJ databases">
        <title>Characterization of RBF2, a novel pocket protein in Drosophila melanogaster.</title>
        <authorList>
            <person name="Stevaux O."/>
            <person name="Dyson N."/>
        </authorList>
    </citation>
    <scope>NUCLEOTIDE SEQUENCE</scope>
</reference>
<keyword evidence="5" id="KW-0804">Transcription</keyword>
<dbReference type="EMBL" id="AF197059">
    <property type="protein sequence ID" value="AAF62399.1"/>
    <property type="molecule type" value="mRNA"/>
</dbReference>
<dbReference type="BioGRID-ORCS" id="41941">
    <property type="hits" value="0 hits in 3 CRISPR screens"/>
</dbReference>
<evidence type="ECO:0000313" key="15">
    <source>
        <dbReference type="Proteomes" id="UP000000803"/>
    </source>
</evidence>
<dbReference type="EMBL" id="AE014297">
    <property type="protein sequence ID" value="AAF55258.1"/>
    <property type="molecule type" value="Genomic_DNA"/>
</dbReference>
<feature type="compositionally biased region" description="Polar residues" evidence="8">
    <location>
        <begin position="343"/>
        <end position="355"/>
    </location>
</feature>
<dbReference type="InterPro" id="IPR028309">
    <property type="entry name" value="RB_fam"/>
</dbReference>
<reference evidence="11 15" key="11">
    <citation type="journal article" date="2007" name="Science">
        <title>Sequence finishing and mapping of Drosophila melanogaster heterochromatin.</title>
        <authorList>
            <person name="Hoskins R.A."/>
            <person name="Carlson J.W."/>
            <person name="Kennedy C."/>
            <person name="Acevedo D."/>
            <person name="Evans-Holm M."/>
            <person name="Frise E."/>
            <person name="Wan K.H."/>
            <person name="Park S."/>
            <person name="Mendez-Lago M."/>
            <person name="Rossi F."/>
            <person name="Villasante A."/>
            <person name="Dimitri P."/>
            <person name="Karpen G.H."/>
            <person name="Celniker S.E."/>
        </authorList>
    </citation>
    <scope>NUCLEOTIDE SEQUENCE [LARGE SCALE GENOMIC DNA]</scope>
    <source>
        <strain evidence="15">Berkeley</strain>
    </source>
</reference>
<dbReference type="PaxDb" id="7227-FBpp0082667"/>
<dbReference type="InterPro" id="IPR036915">
    <property type="entry name" value="Cyclin-like_sf"/>
</dbReference>
<dbReference type="InterPro" id="IPR002720">
    <property type="entry name" value="RB_A"/>
</dbReference>
<dbReference type="SMART" id="SM01368">
    <property type="entry name" value="RB_A"/>
    <property type="match status" value="1"/>
</dbReference>
<reference evidence="11 15" key="2">
    <citation type="journal article" date="2000" name="Science">
        <title>The genome sequence of Drosophila melanogaster.</title>
        <authorList>
            <person name="Adams M.D."/>
            <person name="Celniker S.E."/>
            <person name="Holt R.A."/>
            <person name="Evans C.A."/>
            <person name="Gocayne J.D."/>
            <person name="Amanatides P.G."/>
            <person name="Scherer S.E."/>
            <person name="Li P.W."/>
            <person name="Hoskins R.A."/>
            <person name="Galle R.F."/>
            <person name="George R.A."/>
            <person name="Lewis S.E."/>
            <person name="Richards S."/>
            <person name="Ashburner M."/>
            <person name="Henderson S.N."/>
            <person name="Sutton G.G."/>
            <person name="Wortman J.R."/>
            <person name="Yandell M.D."/>
            <person name="Zhang Q."/>
            <person name="Chen L.X."/>
            <person name="Brandon R.C."/>
            <person name="Rogers Y.H."/>
            <person name="Blazej R.G."/>
            <person name="Champe M."/>
            <person name="Pfeiffer B.D."/>
            <person name="Wan K.H."/>
            <person name="Doyle C."/>
            <person name="Baxter E.G."/>
            <person name="Helt G."/>
            <person name="Nelson C.R."/>
            <person name="Gabor G.L."/>
            <person name="Abril J.F."/>
            <person name="Agbayani A."/>
            <person name="An H.J."/>
            <person name="Andrews-Pfannkoch C."/>
            <person name="Baldwin D."/>
            <person name="Ballew R.M."/>
            <person name="Basu A."/>
            <person name="Baxendale J."/>
            <person name="Bayraktaroglu L."/>
            <person name="Beasley E.M."/>
            <person name="Beeson K.Y."/>
            <person name="Benos P.V."/>
            <person name="Berman B.P."/>
            <person name="Bhandari D."/>
            <person name="Bolshakov S."/>
            <person name="Borkova D."/>
            <person name="Botchan M.R."/>
            <person name="Bouck J."/>
            <person name="Brokstein P."/>
            <person name="Brottier P."/>
            <person name="Burtis K.C."/>
            <person name="Busam D.A."/>
            <person name="Butler H."/>
            <person name="Cadieu E."/>
            <person name="Center A."/>
            <person name="Chandra I."/>
            <person name="Cherry J.M."/>
            <person name="Cawley S."/>
            <person name="Dahlke C."/>
            <person name="Davenport L.B."/>
            <person name="Davies P."/>
            <person name="de Pablos B."/>
            <person name="Delcher A."/>
            <person name="Deng Z."/>
            <person name="Mays A.D."/>
            <person name="Dew I."/>
            <person name="Dietz S.M."/>
            <person name="Dodson K."/>
            <person name="Doup L.E."/>
            <person name="Downes M."/>
            <person name="Dugan-Rocha S."/>
            <person name="Dunkov B.C."/>
            <person name="Dunn P."/>
            <person name="Durbin K.J."/>
            <person name="Evangelista C.C."/>
            <person name="Ferraz C."/>
            <person name="Ferriera S."/>
            <person name="Fleischmann W."/>
            <person name="Fosler C."/>
            <person name="Gabrielian A.E."/>
            <person name="Garg N.S."/>
            <person name="Gelbart W.M."/>
            <person name="Glasser K."/>
            <person name="Glodek A."/>
            <person name="Gong F."/>
            <person name="Gorrell J.H."/>
            <person name="Gu Z."/>
            <person name="Guan P."/>
            <person name="Harris M."/>
            <person name="Harris N.L."/>
            <person name="Harvey D."/>
            <person name="Heiman T.J."/>
            <person name="Hernandez J.R."/>
            <person name="Houck J."/>
            <person name="Hostin D."/>
            <person name="Houston K.A."/>
            <person name="Howland T.J."/>
            <person name="Wei M.H."/>
            <person name="Ibegwam C."/>
            <person name="Jalali M."/>
            <person name="Kalush F."/>
            <person name="Karpen G.H."/>
            <person name="Ke Z."/>
            <person name="Kennison J.A."/>
            <person name="Ketchum K.A."/>
            <person name="Kimmel B.E."/>
            <person name="Kodira C.D."/>
            <person name="Kraft C."/>
            <person name="Kravitz S."/>
            <person name="Kulp D."/>
            <person name="Lai Z."/>
            <person name="Lasko P."/>
            <person name="Lei Y."/>
            <person name="Levitsky A.A."/>
            <person name="Li J."/>
            <person name="Li Z."/>
            <person name="Liang Y."/>
            <person name="Lin X."/>
            <person name="Liu X."/>
            <person name="Mattei B."/>
            <person name="McIntosh T.C."/>
            <person name="McLeod M.P."/>
            <person name="McPherson D."/>
            <person name="Merkulov G."/>
            <person name="Milshina N.V."/>
            <person name="Mobarry C."/>
            <person name="Morris J."/>
            <person name="Moshrefi A."/>
            <person name="Mount S.M."/>
            <person name="Moy M."/>
            <person name="Murphy B."/>
            <person name="Murphy L."/>
            <person name="Muzny D.M."/>
            <person name="Nelson D.L."/>
            <person name="Nelson D.R."/>
            <person name="Nelson K.A."/>
            <person name="Nixon K."/>
            <person name="Nusskern D.R."/>
            <person name="Pacleb J.M."/>
            <person name="Palazzolo M."/>
            <person name="Pittman G.S."/>
            <person name="Pan S."/>
            <person name="Pollard J."/>
            <person name="Puri V."/>
            <person name="Reese M.G."/>
            <person name="Reinert K."/>
            <person name="Remington K."/>
            <person name="Saunders R.D."/>
            <person name="Scheeler F."/>
            <person name="Shen H."/>
            <person name="Shue B.C."/>
            <person name="Siden-Kiamos I."/>
            <person name="Simpson M."/>
            <person name="Skupski M.P."/>
            <person name="Smith T."/>
            <person name="Spier E."/>
            <person name="Spradling A.C."/>
            <person name="Stapleton M."/>
            <person name="Strong R."/>
            <person name="Sun E."/>
            <person name="Svirskas R."/>
            <person name="Tector C."/>
            <person name="Turner R."/>
            <person name="Venter E."/>
            <person name="Wang A.H."/>
            <person name="Wang X."/>
            <person name="Wang Z.Y."/>
            <person name="Wassarman D.A."/>
            <person name="Weinstock G.M."/>
            <person name="Weissenbach J."/>
            <person name="Williams S.M."/>
            <person name="WoodageT"/>
            <person name="Worley K.C."/>
            <person name="Wu D."/>
            <person name="Yang S."/>
            <person name="Yao Q.A."/>
            <person name="Ye J."/>
            <person name="Yeh R.F."/>
            <person name="Zaveri J.S."/>
            <person name="Zhan M."/>
            <person name="Zhang G."/>
            <person name="Zhao Q."/>
            <person name="Zheng L."/>
            <person name="Zheng X.H."/>
            <person name="Zhong F.N."/>
            <person name="Zhong W."/>
            <person name="Zhou X."/>
            <person name="Zhu S."/>
            <person name="Zhu X."/>
            <person name="Smith H.O."/>
            <person name="Gibbs R.A."/>
            <person name="Myers E.W."/>
            <person name="Rubin G.M."/>
            <person name="Venter J.C."/>
        </authorList>
    </citation>
    <scope>NUCLEOTIDE SEQUENCE [LARGE SCALE GENOMIC DNA]</scope>
    <source>
        <strain evidence="15">Berkeley</strain>
    </source>
</reference>
<dbReference type="ExpressionAtlas" id="Q9VF04">
    <property type="expression patterns" value="baseline and differential"/>
</dbReference>
<feature type="region of interest" description="Disordered" evidence="8">
    <location>
        <begin position="336"/>
        <end position="363"/>
    </location>
</feature>
<reference evidence="11" key="13">
    <citation type="journal article" date="2015" name="G3 (Bethesda)">
        <title>Gene Model Annotations for Drosophila melanogaster: The Rule-Benders.</title>
        <authorList>
            <consortium name="FlyBase Consortium"/>
            <person name="Crosby M.A."/>
            <person name="Gramates L.S."/>
            <person name="Dos Santos G."/>
            <person name="Matthews B.B."/>
            <person name="St Pierre S.E."/>
            <person name="Zhou P."/>
            <person name="Schroeder A.J."/>
            <person name="Falls K."/>
            <person name="Emmert D.B."/>
            <person name="Russo S.M."/>
            <person name="Gelbart W.M."/>
            <person name="null"/>
        </authorList>
    </citation>
    <scope>NUCLEOTIDE SEQUENCE</scope>
</reference>
<evidence type="ECO:0000256" key="8">
    <source>
        <dbReference type="SAM" id="MobiDB-lite"/>
    </source>
</evidence>
<sequence length="783" mass="89845">METCEVEGEAETLVRRFSVSCEQLELEARIQQSALSTYHRLDAVNGLSTSEADAQEWLCCAVYSELQRSKMRDIRESINEANDSVAKNCCWNVSLTRLLRSFKMNVSQFLRRMEHWNWLTQNENTFQLEVEELRCRLGITSTLLRHYKHIFRSLFVHPGKGADPGAANHYQALYEFGWLLFLVIRNELPGFAITNLINGCQVLVCTMDLLFVNALEVPRSVVIRREFSGVPKNWDTEDFNPILLNKYSVLEALGELIPELPAKGVVQMKNAFFHKALIMLYMDHSLVGDDTHMREIIKEGMLDINLENLNRKYTNQVADISEMDERVLLSVQGAIETKGDSPKSPQLAFQTSSSPSHRKLSTHDLPASLPLSIIKAFPKKEDADKIVNYLDQTLEEMNRTFTMAVKDFLDAELSGKRFRQARGLYYKYLQKILGPELVQKPQLKIGQLMKQRKLTAALLACCLELALHVHHKLVEGLRFPFVLHCFSLDAYDFQKILELVVRYDHGFLGRELIKHLDVVEEMCLDSLIFRKSSQLWWELNQRLPRYKEVDAETEDKENFSTGSSICLRKFYGLANRRLLLLCKSLCLVDSFPQIWHLAEHSFTLESSRLLRNRHLDQLLLCAIHLHVRLEKLHLTFSMIIQHYRRQPHFRRSAYREVSLGNGQTADIITFYNSVYVQSMGNYGRHLECAQTRKSLEESQSNVGILTETTSNELSMRANISISSPPPPRVCQSGSCSSHPPSSPAASPLSLQSSPNVKRAASSNDLMREIKRPNILRRRQLSVI</sequence>
<dbReference type="SUPFAM" id="SSF47954">
    <property type="entry name" value="Cyclin-like"/>
    <property type="match status" value="2"/>
</dbReference>
<dbReference type="GeneID" id="41941"/>
<dbReference type="UCSC" id="CG5083-RA">
    <property type="organism name" value="d. melanogaster"/>
</dbReference>